<dbReference type="InterPro" id="IPR013216">
    <property type="entry name" value="Methyltransf_11"/>
</dbReference>
<protein>
    <submittedName>
        <fullName evidence="2">Class I SAM-dependent methyltransferase</fullName>
        <ecNumber evidence="2">2.1.1.-</ecNumber>
    </submittedName>
</protein>
<feature type="domain" description="Methyltransferase type 11" evidence="1">
    <location>
        <begin position="13"/>
        <end position="48"/>
    </location>
</feature>
<keyword evidence="2" id="KW-0489">Methyltransferase</keyword>
<dbReference type="GO" id="GO:0008168">
    <property type="term" value="F:methyltransferase activity"/>
    <property type="evidence" value="ECO:0007669"/>
    <property type="project" value="UniProtKB-KW"/>
</dbReference>
<organism evidence="2 3">
    <name type="scientific">Cytobacillus spartinae</name>
    <dbReference type="NCBI Taxonomy" id="3299023"/>
    <lineage>
        <taxon>Bacteria</taxon>
        <taxon>Bacillati</taxon>
        <taxon>Bacillota</taxon>
        <taxon>Bacilli</taxon>
        <taxon>Bacillales</taxon>
        <taxon>Bacillaceae</taxon>
        <taxon>Cytobacillus</taxon>
    </lineage>
</organism>
<keyword evidence="3" id="KW-1185">Reference proteome</keyword>
<evidence type="ECO:0000259" key="1">
    <source>
        <dbReference type="Pfam" id="PF08241"/>
    </source>
</evidence>
<dbReference type="GO" id="GO:0032259">
    <property type="term" value="P:methylation"/>
    <property type="evidence" value="ECO:0007669"/>
    <property type="project" value="UniProtKB-KW"/>
</dbReference>
<accession>A0ABW6KFR6</accession>
<evidence type="ECO:0000313" key="3">
    <source>
        <dbReference type="Proteomes" id="UP001601059"/>
    </source>
</evidence>
<proteinExistence type="predicted"/>
<keyword evidence="2" id="KW-0808">Transferase</keyword>
<reference evidence="2 3" key="1">
    <citation type="submission" date="2024-08" db="EMBL/GenBank/DDBJ databases">
        <title>Two novel Cytobacillus novel species.</title>
        <authorList>
            <person name="Liu G."/>
        </authorList>
    </citation>
    <scope>NUCLEOTIDE SEQUENCE [LARGE SCALE GENOMIC DNA]</scope>
    <source>
        <strain evidence="2 3">FJAT-54145</strain>
    </source>
</reference>
<sequence>MFSRKFTFYKSYLFDIVVSILVFCTIPDPIRALEELKRVSKPGAKILFFEHVRMNHPLLGHLQDTLTPAWKKICDGCHLNRNTHRIITDSGLEVKKMESYYKGLFIVVECTI</sequence>
<dbReference type="EC" id="2.1.1.-" evidence="2"/>
<dbReference type="EMBL" id="JBIACK010000006">
    <property type="protein sequence ID" value="MFE8701678.1"/>
    <property type="molecule type" value="Genomic_DNA"/>
</dbReference>
<dbReference type="Gene3D" id="3.40.50.150">
    <property type="entry name" value="Vaccinia Virus protein VP39"/>
    <property type="match status" value="1"/>
</dbReference>
<dbReference type="PANTHER" id="PTHR45036">
    <property type="entry name" value="METHYLTRANSFERASE LIKE 7B"/>
    <property type="match status" value="1"/>
</dbReference>
<dbReference type="CDD" id="cd02440">
    <property type="entry name" value="AdoMet_MTases"/>
    <property type="match status" value="1"/>
</dbReference>
<evidence type="ECO:0000313" key="2">
    <source>
        <dbReference type="EMBL" id="MFE8701678.1"/>
    </source>
</evidence>
<dbReference type="Pfam" id="PF08241">
    <property type="entry name" value="Methyltransf_11"/>
    <property type="match status" value="1"/>
</dbReference>
<dbReference type="SUPFAM" id="SSF53335">
    <property type="entry name" value="S-adenosyl-L-methionine-dependent methyltransferases"/>
    <property type="match status" value="1"/>
</dbReference>
<dbReference type="Proteomes" id="UP001601059">
    <property type="component" value="Unassembled WGS sequence"/>
</dbReference>
<dbReference type="RefSeq" id="WP_389361647.1">
    <property type="nucleotide sequence ID" value="NZ_JBIACK010000006.1"/>
</dbReference>
<comment type="caution">
    <text evidence="2">The sequence shown here is derived from an EMBL/GenBank/DDBJ whole genome shotgun (WGS) entry which is preliminary data.</text>
</comment>
<gene>
    <name evidence="2" type="ORF">ACFYKX_13825</name>
</gene>
<dbReference type="InterPro" id="IPR052356">
    <property type="entry name" value="Thiol_S-MT"/>
</dbReference>
<dbReference type="PANTHER" id="PTHR45036:SF1">
    <property type="entry name" value="METHYLTRANSFERASE LIKE 7A"/>
    <property type="match status" value="1"/>
</dbReference>
<dbReference type="InterPro" id="IPR029063">
    <property type="entry name" value="SAM-dependent_MTases_sf"/>
</dbReference>
<name>A0ABW6KFR6_9BACI</name>